<evidence type="ECO:0000313" key="3">
    <source>
        <dbReference type="EMBL" id="KAF6750616.1"/>
    </source>
</evidence>
<dbReference type="PANTHER" id="PTHR38248">
    <property type="entry name" value="FUNK1 6"/>
    <property type="match status" value="1"/>
</dbReference>
<feature type="compositionally biased region" description="Polar residues" evidence="1">
    <location>
        <begin position="766"/>
        <end position="781"/>
    </location>
</feature>
<dbReference type="GO" id="GO:0005524">
    <property type="term" value="F:ATP binding"/>
    <property type="evidence" value="ECO:0007669"/>
    <property type="project" value="InterPro"/>
</dbReference>
<dbReference type="Gene3D" id="1.10.510.10">
    <property type="entry name" value="Transferase(Phosphotransferase) domain 1"/>
    <property type="match status" value="1"/>
</dbReference>
<protein>
    <recommendedName>
        <fullName evidence="2">Protein kinase domain-containing protein</fullName>
    </recommendedName>
</protein>
<comment type="caution">
    <text evidence="3">The sequence shown here is derived from an EMBL/GenBank/DDBJ whole genome shotgun (WGS) entry which is preliminary data.</text>
</comment>
<feature type="compositionally biased region" description="Polar residues" evidence="1">
    <location>
        <begin position="1"/>
        <end position="43"/>
    </location>
</feature>
<dbReference type="Proteomes" id="UP000521943">
    <property type="component" value="Unassembled WGS sequence"/>
</dbReference>
<dbReference type="OrthoDB" id="5584477at2759"/>
<proteinExistence type="predicted"/>
<dbReference type="AlphaFoldDB" id="A0A8H6HRT8"/>
<name>A0A8H6HRT8_9AGAR</name>
<evidence type="ECO:0000259" key="2">
    <source>
        <dbReference type="PROSITE" id="PS50011"/>
    </source>
</evidence>
<dbReference type="GO" id="GO:0004672">
    <property type="term" value="F:protein kinase activity"/>
    <property type="evidence" value="ECO:0007669"/>
    <property type="project" value="InterPro"/>
</dbReference>
<reference evidence="3 4" key="1">
    <citation type="submission" date="2020-07" db="EMBL/GenBank/DDBJ databases">
        <title>Comparative genomics of pyrophilous fungi reveals a link between fire events and developmental genes.</title>
        <authorList>
            <consortium name="DOE Joint Genome Institute"/>
            <person name="Steindorff A.S."/>
            <person name="Carver A."/>
            <person name="Calhoun S."/>
            <person name="Stillman K."/>
            <person name="Liu H."/>
            <person name="Lipzen A."/>
            <person name="Pangilinan J."/>
            <person name="Labutti K."/>
            <person name="Bruns T.D."/>
            <person name="Grigoriev I.V."/>
        </authorList>
    </citation>
    <scope>NUCLEOTIDE SEQUENCE [LARGE SCALE GENOMIC DNA]</scope>
    <source>
        <strain evidence="3 4">CBS 144469</strain>
    </source>
</reference>
<dbReference type="InterPro" id="IPR040976">
    <property type="entry name" value="Pkinase_fungal"/>
</dbReference>
<feature type="region of interest" description="Disordered" evidence="1">
    <location>
        <begin position="753"/>
        <end position="818"/>
    </location>
</feature>
<evidence type="ECO:0000313" key="4">
    <source>
        <dbReference type="Proteomes" id="UP000521943"/>
    </source>
</evidence>
<keyword evidence="4" id="KW-1185">Reference proteome</keyword>
<dbReference type="PROSITE" id="PS50011">
    <property type="entry name" value="PROTEIN_KINASE_DOM"/>
    <property type="match status" value="1"/>
</dbReference>
<feature type="region of interest" description="Disordered" evidence="1">
    <location>
        <begin position="128"/>
        <end position="151"/>
    </location>
</feature>
<accession>A0A8H6HRT8</accession>
<feature type="region of interest" description="Disordered" evidence="1">
    <location>
        <begin position="1"/>
        <end position="100"/>
    </location>
</feature>
<evidence type="ECO:0000256" key="1">
    <source>
        <dbReference type="SAM" id="MobiDB-lite"/>
    </source>
</evidence>
<dbReference type="SUPFAM" id="SSF56112">
    <property type="entry name" value="Protein kinase-like (PK-like)"/>
    <property type="match status" value="1"/>
</dbReference>
<feature type="compositionally biased region" description="Basic and acidic residues" evidence="1">
    <location>
        <begin position="756"/>
        <end position="765"/>
    </location>
</feature>
<dbReference type="EMBL" id="JACGCI010000055">
    <property type="protein sequence ID" value="KAF6750616.1"/>
    <property type="molecule type" value="Genomic_DNA"/>
</dbReference>
<feature type="domain" description="Protein kinase" evidence="2">
    <location>
        <begin position="369"/>
        <end position="741"/>
    </location>
</feature>
<dbReference type="Pfam" id="PF17667">
    <property type="entry name" value="Pkinase_fungal"/>
    <property type="match status" value="1"/>
</dbReference>
<sequence length="818" mass="91124">MSVSTSKIAVSRVQTRSQTRSDAQRQPTAAPTKSLQNKGSNMTMKPRGSKKIPNTAQMARKVQPRSRPAGKARIPAGSRPRQRRNPHPGVRTNLGRDDSPIHLKVASATPELENTSASDVVDGISFRSSSTRDSVSSLDSPHAKDQEGDNEYDEAYLEAQRKSAVADLGEILTVDGSCLQELYKGTASDRRIKNFLTASSLYDYNTKSWTGVLRAPRDETQLRVWFTKVIKTIIDGLGNVKGTREVVDTSHTTFAHCEEPTQTSRPSISVRATGPSFAEPWVPNGGKRVPNAVGFSNVATVFEVKPDADANEAAVDRLAVYNRQIFFRQLNRLFCRSLLLTETQVRLLHCDRSGAYKTTSVNIHDDPCTFVRLVLGLSSQHEATLGLDSTVQWTIRNGAKVAGTITTVNESGKRIKYQLRMDEPHIVCRVVRSRGTVCWRARDKAGKHIILKDAWRIDEQVPEYVFLERAKGVAGVTQMFAYEDDRTQTKRFRPECFDFKANEFHNRTMSRVTMACYGSSLDRFTSQRQAIVALRDAIKGHWNLLKAGIMHRDVSMDNILFGDDDSNEGPGGILIDFDMAMVVDGPTAGLLTEYRVGTHLYQSVSVLRHSDQSTRIAPLPRDYLDDLESFLYVLCHLLYGFEGVDLPHPNAFRGLALLAQWEQDRLSSTYSKANFLDETALSTRPIPPFWSSACVELCDSFRKFILPLSDAKTDIRDTRDPKKRQKLLENLYDELDGHYAAVISMFDDAIAGLDRPGGDAPRETEPQINSSPEQETPSAHRSTSSTSDTDGSRKRKSSDSEDGSPSTKRHRSVDSVSP</sequence>
<feature type="compositionally biased region" description="Low complexity" evidence="1">
    <location>
        <begin position="128"/>
        <end position="140"/>
    </location>
</feature>
<dbReference type="PANTHER" id="PTHR38248:SF2">
    <property type="entry name" value="FUNK1 11"/>
    <property type="match status" value="1"/>
</dbReference>
<dbReference type="InterPro" id="IPR011009">
    <property type="entry name" value="Kinase-like_dom_sf"/>
</dbReference>
<gene>
    <name evidence="3" type="ORF">DFP72DRAFT_969273</name>
</gene>
<organism evidence="3 4">
    <name type="scientific">Ephemerocybe angulata</name>
    <dbReference type="NCBI Taxonomy" id="980116"/>
    <lineage>
        <taxon>Eukaryota</taxon>
        <taxon>Fungi</taxon>
        <taxon>Dikarya</taxon>
        <taxon>Basidiomycota</taxon>
        <taxon>Agaricomycotina</taxon>
        <taxon>Agaricomycetes</taxon>
        <taxon>Agaricomycetidae</taxon>
        <taxon>Agaricales</taxon>
        <taxon>Agaricineae</taxon>
        <taxon>Psathyrellaceae</taxon>
        <taxon>Ephemerocybe</taxon>
    </lineage>
</organism>
<dbReference type="InterPro" id="IPR000719">
    <property type="entry name" value="Prot_kinase_dom"/>
</dbReference>